<reference evidence="2" key="1">
    <citation type="submission" date="2020-10" db="EMBL/GenBank/DDBJ databases">
        <title>Mucilaginibacter mali sp. nov., isolated from rhizosphere soil of apple orchard.</title>
        <authorList>
            <person name="Lee J.-S."/>
            <person name="Kim H.S."/>
            <person name="Kim J.-S."/>
        </authorList>
    </citation>
    <scope>NUCLEOTIDE SEQUENCE</scope>
    <source>
        <strain evidence="2">KCTC 22746</strain>
    </source>
</reference>
<accession>A0A929PW58</accession>
<evidence type="ECO:0000313" key="2">
    <source>
        <dbReference type="EMBL" id="MBE9662478.1"/>
    </source>
</evidence>
<keyword evidence="3" id="KW-1185">Reference proteome</keyword>
<evidence type="ECO:0000313" key="3">
    <source>
        <dbReference type="Proteomes" id="UP000622475"/>
    </source>
</evidence>
<dbReference type="PROSITE" id="PS51257">
    <property type="entry name" value="PROKAR_LIPOPROTEIN"/>
    <property type="match status" value="1"/>
</dbReference>
<dbReference type="Gene3D" id="2.60.40.1120">
    <property type="entry name" value="Carboxypeptidase-like, regulatory domain"/>
    <property type="match status" value="1"/>
</dbReference>
<comment type="caution">
    <text evidence="2">The sequence shown here is derived from an EMBL/GenBank/DDBJ whole genome shotgun (WGS) entry which is preliminary data.</text>
</comment>
<dbReference type="Pfam" id="PF14686">
    <property type="entry name" value="fn3_3"/>
    <property type="match status" value="1"/>
</dbReference>
<feature type="domain" description="Rhamnogalacturonan lyase" evidence="1">
    <location>
        <begin position="45"/>
        <end position="120"/>
    </location>
</feature>
<dbReference type="RefSeq" id="WP_194111700.1">
    <property type="nucleotide sequence ID" value="NZ_JADFFL010000004.1"/>
</dbReference>
<sequence length="264" mass="27531">MKKQLLGLVFLSSAIVGCKKDSGPTPSPTPIVTTPNTPVVVVTAKGSLSGTVSPAGSVKAVSVKAKQSGAFYYGSIDPVTGVFSIPDVPEGDHELNFTVNEFHQSLASKDVTVAGGKNTAAGTFSPIERSFMMSCYVNGQYQGWVFKGYYTSALMQLVSMSGGGTVNQSEERYNLGISLGNVAGPGTYVCNSTTGNTLRYTISRSLPTSIQSTETEGSSAIVEITAIDPVARTIKGTFSGTLVARNPTSNDAKVITKGIINATY</sequence>
<dbReference type="InterPro" id="IPR013784">
    <property type="entry name" value="Carb-bd-like_fold"/>
</dbReference>
<dbReference type="AlphaFoldDB" id="A0A929PW58"/>
<protein>
    <recommendedName>
        <fullName evidence="1">Rhamnogalacturonan lyase domain-containing protein</fullName>
    </recommendedName>
</protein>
<dbReference type="GO" id="GO:0030246">
    <property type="term" value="F:carbohydrate binding"/>
    <property type="evidence" value="ECO:0007669"/>
    <property type="project" value="InterPro"/>
</dbReference>
<dbReference type="SUPFAM" id="SSF49452">
    <property type="entry name" value="Starch-binding domain-like"/>
    <property type="match status" value="1"/>
</dbReference>
<evidence type="ECO:0000259" key="1">
    <source>
        <dbReference type="Pfam" id="PF14686"/>
    </source>
</evidence>
<dbReference type="InterPro" id="IPR029413">
    <property type="entry name" value="RG-lyase_II"/>
</dbReference>
<name>A0A929PW58_9SPHI</name>
<proteinExistence type="predicted"/>
<dbReference type="EMBL" id="JADFFL010000004">
    <property type="protein sequence ID" value="MBE9662478.1"/>
    <property type="molecule type" value="Genomic_DNA"/>
</dbReference>
<organism evidence="2 3">
    <name type="scientific">Mucilaginibacter myungsuensis</name>
    <dbReference type="NCBI Taxonomy" id="649104"/>
    <lineage>
        <taxon>Bacteria</taxon>
        <taxon>Pseudomonadati</taxon>
        <taxon>Bacteroidota</taxon>
        <taxon>Sphingobacteriia</taxon>
        <taxon>Sphingobacteriales</taxon>
        <taxon>Sphingobacteriaceae</taxon>
        <taxon>Mucilaginibacter</taxon>
    </lineage>
</organism>
<dbReference type="Proteomes" id="UP000622475">
    <property type="component" value="Unassembled WGS sequence"/>
</dbReference>
<gene>
    <name evidence="2" type="ORF">IRJ16_11350</name>
</gene>